<dbReference type="Gene3D" id="3.80.10.10">
    <property type="entry name" value="Ribonuclease Inhibitor"/>
    <property type="match status" value="4"/>
</dbReference>
<proteinExistence type="predicted"/>
<dbReference type="FunFam" id="3.80.10.10:FF:000041">
    <property type="entry name" value="LRR receptor-like serine/threonine-protein kinase ERECTA"/>
    <property type="match status" value="1"/>
</dbReference>
<comment type="subcellular location">
    <subcellularLocation>
        <location evidence="1">Membrane</location>
        <topology evidence="1">Single-pass membrane protein</topology>
    </subcellularLocation>
</comment>
<dbReference type="FunFam" id="3.80.10.10:FF:000400">
    <property type="entry name" value="Nuclear pore complex protein NUP107"/>
    <property type="match status" value="1"/>
</dbReference>
<dbReference type="InterPro" id="IPR013210">
    <property type="entry name" value="LRR_N_plant-typ"/>
</dbReference>
<keyword evidence="2" id="KW-0433">Leucine-rich repeat</keyword>
<keyword evidence="4" id="KW-0732">Signal</keyword>
<evidence type="ECO:0000259" key="10">
    <source>
        <dbReference type="Pfam" id="PF24626"/>
    </source>
</evidence>
<dbReference type="FunFam" id="3.80.10.10:FF:000095">
    <property type="entry name" value="LRR receptor-like serine/threonine-protein kinase GSO1"/>
    <property type="match status" value="1"/>
</dbReference>
<evidence type="ECO:0000256" key="6">
    <source>
        <dbReference type="ARBA" id="ARBA00022989"/>
    </source>
</evidence>
<reference evidence="11 12" key="1">
    <citation type="journal article" date="2017" name="Genome Biol.">
        <title>New reference genome sequences of hot pepper reveal the massive evolution of plant disease-resistance genes by retroduplication.</title>
        <authorList>
            <person name="Kim S."/>
            <person name="Park J."/>
            <person name="Yeom S.I."/>
            <person name="Kim Y.M."/>
            <person name="Seo E."/>
            <person name="Kim K.T."/>
            <person name="Kim M.S."/>
            <person name="Lee J.M."/>
            <person name="Cheong K."/>
            <person name="Shin H.S."/>
            <person name="Kim S.B."/>
            <person name="Han K."/>
            <person name="Lee J."/>
            <person name="Park M."/>
            <person name="Lee H.A."/>
            <person name="Lee H.Y."/>
            <person name="Lee Y."/>
            <person name="Oh S."/>
            <person name="Lee J.H."/>
            <person name="Choi E."/>
            <person name="Choi E."/>
            <person name="Lee S.E."/>
            <person name="Jeon J."/>
            <person name="Kim H."/>
            <person name="Choi G."/>
            <person name="Song H."/>
            <person name="Lee J."/>
            <person name="Lee S.C."/>
            <person name="Kwon J.K."/>
            <person name="Lee H.Y."/>
            <person name="Koo N."/>
            <person name="Hong Y."/>
            <person name="Kim R.W."/>
            <person name="Kang W.H."/>
            <person name="Huh J.H."/>
            <person name="Kang B.C."/>
            <person name="Yang T.J."/>
            <person name="Lee Y.H."/>
            <person name="Bennetzen J.L."/>
            <person name="Choi D."/>
        </authorList>
    </citation>
    <scope>NUCLEOTIDE SEQUENCE [LARGE SCALE GENOMIC DNA]</scope>
    <source>
        <strain evidence="12">cv. PBC81</strain>
    </source>
</reference>
<dbReference type="GO" id="GO:0050832">
    <property type="term" value="P:defense response to fungus"/>
    <property type="evidence" value="ECO:0007669"/>
    <property type="project" value="UniProtKB-ARBA"/>
</dbReference>
<dbReference type="Pfam" id="PF08263">
    <property type="entry name" value="LRRNT_2"/>
    <property type="match status" value="1"/>
</dbReference>
<dbReference type="InterPro" id="IPR056924">
    <property type="entry name" value="SH3_Tf2-1"/>
</dbReference>
<keyword evidence="5" id="KW-0677">Repeat</keyword>
<evidence type="ECO:0000256" key="4">
    <source>
        <dbReference type="ARBA" id="ARBA00022729"/>
    </source>
</evidence>
<keyword evidence="8" id="KW-0325">Glycoprotein</keyword>
<dbReference type="Proteomes" id="UP000224567">
    <property type="component" value="Unassembled WGS sequence"/>
</dbReference>
<keyword evidence="7" id="KW-0472">Membrane</keyword>
<evidence type="ECO:0000256" key="2">
    <source>
        <dbReference type="ARBA" id="ARBA00022614"/>
    </source>
</evidence>
<evidence type="ECO:0000256" key="7">
    <source>
        <dbReference type="ARBA" id="ARBA00023136"/>
    </source>
</evidence>
<evidence type="ECO:0000256" key="3">
    <source>
        <dbReference type="ARBA" id="ARBA00022692"/>
    </source>
</evidence>
<evidence type="ECO:0000313" key="12">
    <source>
        <dbReference type="Proteomes" id="UP000224567"/>
    </source>
</evidence>
<dbReference type="SUPFAM" id="SSF52058">
    <property type="entry name" value="L domain-like"/>
    <property type="match status" value="3"/>
</dbReference>
<sequence>MAPFEELYRSRCRSPIGWYEVGKTQLFGPNLVHQAMEKVKIIRERLKTAQSRHKSYDDVRRRDLEFEVDDWVFLKVSPTKGVMQFRKKRKLSPHYIGPYQILRRIVLPVEEINVQDSLSYEEEPIAILDRQVPKLRSKEIVLIKVWLKNQKEEKATWESDDDMQTTYPNLFETVDNDIEEVSQIDVISDWGPHPSFRRLLILIEKGARAFMVLDARYDQGLGSRHDISVPQLCVIGFHIQQVKKRNLQLHAIMGRSCNLLFALAVFILLHHDTSLVLVPNICTDEAALLALKSHISYHRNNILARNWSSSTPICSWIGITCSTLHLRVTALDISRLELHGTIPPHLGNHSFLVSLRISNNSCYGELPVELGHLQRLKLISVTGNNFAIPSFLKQLPLRRDREIGDLHYLTILDLQINQLTGSIPTSIFNITTMQNIALTESNLTGKLPKTICDHLPNMEGLYLSINYLRGIIPPNLEKCRKLQILSLSLNEFIGTVPKEVSNLTALRGLYISALHLEGEISVELGNLNKLQRLALTRNEFTGSVPAGIFNISTLQFLAFSENKLSGTLPSDLGRGMLILEKLYCAANILTGFISSSISNSWKLRIVDLSVNSFTGPIPDSLGNLKYLEHLNLAGNTFFSETTVSSLTSLTNCRNLRVLSFGGNQLDSTFPTSVENFSNSLQTFKAPDCKLKGNIPKEIDLSGNQLSGSVPPCIGNITSLRTIYLDYNRLDSRLTASIGGLHNLIEFNISSNLLSETIPQEIGNLKAATLVDLSKNIFSGKIPSILGGLDKLFNLSLAHNRLNGPIQDSFGKLLALEFLVLCYKNLSGENPKTIEALVYLKYLNFSFNKLSRVISSGGPFANATARFCLSHNAPCGNSKYNVSANLPRGKRKS</sequence>
<dbReference type="GO" id="GO:0009653">
    <property type="term" value="P:anatomical structure morphogenesis"/>
    <property type="evidence" value="ECO:0007669"/>
    <property type="project" value="UniProtKB-ARBA"/>
</dbReference>
<accession>A0A2G2WHP5</accession>
<evidence type="ECO:0000256" key="8">
    <source>
        <dbReference type="ARBA" id="ARBA00023180"/>
    </source>
</evidence>
<dbReference type="OrthoDB" id="676979at2759"/>
<dbReference type="PANTHER" id="PTHR48056:SF73">
    <property type="entry name" value="LRR RECEPTOR-LIKE SERINE_THREONINE-PROTEIN KINASE EFR"/>
    <property type="match status" value="1"/>
</dbReference>
<dbReference type="InterPro" id="IPR032675">
    <property type="entry name" value="LRR_dom_sf"/>
</dbReference>
<evidence type="ECO:0000259" key="9">
    <source>
        <dbReference type="Pfam" id="PF08263"/>
    </source>
</evidence>
<evidence type="ECO:0000256" key="1">
    <source>
        <dbReference type="ARBA" id="ARBA00004167"/>
    </source>
</evidence>
<protein>
    <submittedName>
        <fullName evidence="11">Uncharacterized protein</fullName>
    </submittedName>
</protein>
<organism evidence="11 12">
    <name type="scientific">Capsicum baccatum</name>
    <name type="common">Peruvian pepper</name>
    <dbReference type="NCBI Taxonomy" id="33114"/>
    <lineage>
        <taxon>Eukaryota</taxon>
        <taxon>Viridiplantae</taxon>
        <taxon>Streptophyta</taxon>
        <taxon>Embryophyta</taxon>
        <taxon>Tracheophyta</taxon>
        <taxon>Spermatophyta</taxon>
        <taxon>Magnoliopsida</taxon>
        <taxon>eudicotyledons</taxon>
        <taxon>Gunneridae</taxon>
        <taxon>Pentapetalae</taxon>
        <taxon>asterids</taxon>
        <taxon>lamiids</taxon>
        <taxon>Solanales</taxon>
        <taxon>Solanaceae</taxon>
        <taxon>Solanoideae</taxon>
        <taxon>Capsiceae</taxon>
        <taxon>Capsicum</taxon>
    </lineage>
</organism>
<dbReference type="Pfam" id="PF24626">
    <property type="entry name" value="SH3_Tf2-1"/>
    <property type="match status" value="1"/>
</dbReference>
<dbReference type="GO" id="GO:0033612">
    <property type="term" value="F:receptor serine/threonine kinase binding"/>
    <property type="evidence" value="ECO:0007669"/>
    <property type="project" value="TreeGrafter"/>
</dbReference>
<gene>
    <name evidence="11" type="ORF">CQW23_13924</name>
</gene>
<comment type="caution">
    <text evidence="11">The sequence shown here is derived from an EMBL/GenBank/DDBJ whole genome shotgun (WGS) entry which is preliminary data.</text>
</comment>
<keyword evidence="6" id="KW-1133">Transmembrane helix</keyword>
<dbReference type="InterPro" id="IPR001611">
    <property type="entry name" value="Leu-rich_rpt"/>
</dbReference>
<dbReference type="EMBL" id="MLFT02000006">
    <property type="protein sequence ID" value="PHT44766.1"/>
    <property type="molecule type" value="Genomic_DNA"/>
</dbReference>
<dbReference type="InterPro" id="IPR050647">
    <property type="entry name" value="Plant_LRR-RLKs"/>
</dbReference>
<evidence type="ECO:0000313" key="11">
    <source>
        <dbReference type="EMBL" id="PHT44766.1"/>
    </source>
</evidence>
<reference evidence="12" key="2">
    <citation type="journal article" date="2017" name="J. Anim. Genet.">
        <title>Multiple reference genome sequences of hot pepper reveal the massive evolution of plant disease resistance genes by retroduplication.</title>
        <authorList>
            <person name="Kim S."/>
            <person name="Park J."/>
            <person name="Yeom S.-I."/>
            <person name="Kim Y.-M."/>
            <person name="Seo E."/>
            <person name="Kim K.-T."/>
            <person name="Kim M.-S."/>
            <person name="Lee J.M."/>
            <person name="Cheong K."/>
            <person name="Shin H.-S."/>
            <person name="Kim S.-B."/>
            <person name="Han K."/>
            <person name="Lee J."/>
            <person name="Park M."/>
            <person name="Lee H.-A."/>
            <person name="Lee H.-Y."/>
            <person name="Lee Y."/>
            <person name="Oh S."/>
            <person name="Lee J.H."/>
            <person name="Choi E."/>
            <person name="Choi E."/>
            <person name="Lee S.E."/>
            <person name="Jeon J."/>
            <person name="Kim H."/>
            <person name="Choi G."/>
            <person name="Song H."/>
            <person name="Lee J."/>
            <person name="Lee S.-C."/>
            <person name="Kwon J.-K."/>
            <person name="Lee H.-Y."/>
            <person name="Koo N."/>
            <person name="Hong Y."/>
            <person name="Kim R.W."/>
            <person name="Kang W.-H."/>
            <person name="Huh J.H."/>
            <person name="Kang B.-C."/>
            <person name="Yang T.-J."/>
            <person name="Lee Y.-H."/>
            <person name="Bennetzen J.L."/>
            <person name="Choi D."/>
        </authorList>
    </citation>
    <scope>NUCLEOTIDE SEQUENCE [LARGE SCALE GENOMIC DNA]</scope>
    <source>
        <strain evidence="12">cv. PBC81</strain>
    </source>
</reference>
<evidence type="ECO:0000256" key="5">
    <source>
        <dbReference type="ARBA" id="ARBA00022737"/>
    </source>
</evidence>
<keyword evidence="3" id="KW-0812">Transmembrane</keyword>
<dbReference type="GO" id="GO:0016020">
    <property type="term" value="C:membrane"/>
    <property type="evidence" value="ECO:0007669"/>
    <property type="project" value="UniProtKB-SubCell"/>
</dbReference>
<dbReference type="GO" id="GO:0099402">
    <property type="term" value="P:plant organ development"/>
    <property type="evidence" value="ECO:0007669"/>
    <property type="project" value="UniProtKB-ARBA"/>
</dbReference>
<name>A0A2G2WHP5_CAPBA</name>
<dbReference type="AlphaFoldDB" id="A0A2G2WHP5"/>
<feature type="domain" description="Leucine-rich repeat-containing N-terminal plant-type" evidence="9">
    <location>
        <begin position="283"/>
        <end position="322"/>
    </location>
</feature>
<keyword evidence="12" id="KW-1185">Reference proteome</keyword>
<dbReference type="Pfam" id="PF00560">
    <property type="entry name" value="LRR_1"/>
    <property type="match status" value="3"/>
</dbReference>
<dbReference type="PANTHER" id="PTHR48056">
    <property type="entry name" value="LRR RECEPTOR-LIKE SERINE/THREONINE-PROTEIN KINASE-RELATED"/>
    <property type="match status" value="1"/>
</dbReference>
<feature type="domain" description="Tf2-1-like SH3-like" evidence="10">
    <location>
        <begin position="70"/>
        <end position="105"/>
    </location>
</feature>